<feature type="transmembrane region" description="Helical" evidence="2">
    <location>
        <begin position="37"/>
        <end position="59"/>
    </location>
</feature>
<evidence type="ECO:0000313" key="3">
    <source>
        <dbReference type="EMBL" id="GGA29521.1"/>
    </source>
</evidence>
<evidence type="ECO:0000256" key="2">
    <source>
        <dbReference type="SAM" id="Phobius"/>
    </source>
</evidence>
<dbReference type="RefSeq" id="WP_188793879.1">
    <property type="nucleotide sequence ID" value="NZ_BMJA01000001.1"/>
</dbReference>
<feature type="transmembrane region" description="Helical" evidence="2">
    <location>
        <begin position="12"/>
        <end position="31"/>
    </location>
</feature>
<evidence type="ECO:0008006" key="5">
    <source>
        <dbReference type="Google" id="ProtNLM"/>
    </source>
</evidence>
<dbReference type="Proteomes" id="UP000620046">
    <property type="component" value="Unassembled WGS sequence"/>
</dbReference>
<comment type="caution">
    <text evidence="3">The sequence shown here is derived from an EMBL/GenBank/DDBJ whole genome shotgun (WGS) entry which is preliminary data.</text>
</comment>
<keyword evidence="2" id="KW-0812">Transmembrane</keyword>
<accession>A0ABQ1FUS6</accession>
<keyword evidence="4" id="KW-1185">Reference proteome</keyword>
<keyword evidence="2" id="KW-0472">Membrane</keyword>
<evidence type="ECO:0000313" key="4">
    <source>
        <dbReference type="Proteomes" id="UP000620046"/>
    </source>
</evidence>
<keyword evidence="2" id="KW-1133">Transmembrane helix</keyword>
<sequence>MSVHDVIKDASIIVAILNLVVSVAVASSSALSGRQKILQILVIWAIPIVGGVLLGLFMLTQRGNVPRTGYPSERSEDVSQIWSGLHPPDQKH</sequence>
<feature type="region of interest" description="Disordered" evidence="1">
    <location>
        <begin position="67"/>
        <end position="92"/>
    </location>
</feature>
<organism evidence="3 4">
    <name type="scientific">Dyella nitratireducens</name>
    <dbReference type="NCBI Taxonomy" id="1849580"/>
    <lineage>
        <taxon>Bacteria</taxon>
        <taxon>Pseudomonadati</taxon>
        <taxon>Pseudomonadota</taxon>
        <taxon>Gammaproteobacteria</taxon>
        <taxon>Lysobacterales</taxon>
        <taxon>Rhodanobacteraceae</taxon>
        <taxon>Dyella</taxon>
    </lineage>
</organism>
<dbReference type="EMBL" id="BMJA01000001">
    <property type="protein sequence ID" value="GGA29521.1"/>
    <property type="molecule type" value="Genomic_DNA"/>
</dbReference>
<reference evidence="4" key="1">
    <citation type="journal article" date="2019" name="Int. J. Syst. Evol. Microbiol.">
        <title>The Global Catalogue of Microorganisms (GCM) 10K type strain sequencing project: providing services to taxonomists for standard genome sequencing and annotation.</title>
        <authorList>
            <consortium name="The Broad Institute Genomics Platform"/>
            <consortium name="The Broad Institute Genome Sequencing Center for Infectious Disease"/>
            <person name="Wu L."/>
            <person name="Ma J."/>
        </authorList>
    </citation>
    <scope>NUCLEOTIDE SEQUENCE [LARGE SCALE GENOMIC DNA]</scope>
    <source>
        <strain evidence="4">CGMCC 1.15439</strain>
    </source>
</reference>
<gene>
    <name evidence="3" type="ORF">GCM10010981_18080</name>
</gene>
<evidence type="ECO:0000256" key="1">
    <source>
        <dbReference type="SAM" id="MobiDB-lite"/>
    </source>
</evidence>
<proteinExistence type="predicted"/>
<name>A0ABQ1FUS6_9GAMM</name>
<protein>
    <recommendedName>
        <fullName evidence="5">Cardiolipin synthase N-terminal domain-containing protein</fullName>
    </recommendedName>
</protein>